<reference evidence="2" key="1">
    <citation type="journal article" date="2021" name="J Fungi (Basel)">
        <title>Genomic and Metabolomic Analyses of the Marine Fungus Emericellopsis cladophorae: Insights into Saltwater Adaptability Mechanisms and Its Biosynthetic Potential.</title>
        <authorList>
            <person name="Goncalves M.F.M."/>
            <person name="Hilario S."/>
            <person name="Van de Peer Y."/>
            <person name="Esteves A.C."/>
            <person name="Alves A."/>
        </authorList>
    </citation>
    <scope>NUCLEOTIDE SEQUENCE</scope>
    <source>
        <strain evidence="2">MUM 19.33</strain>
    </source>
</reference>
<comment type="caution">
    <text evidence="2">The sequence shown here is derived from an EMBL/GenBank/DDBJ whole genome shotgun (WGS) entry which is preliminary data.</text>
</comment>
<gene>
    <name evidence="2" type="ORF">J7T54_005171</name>
</gene>
<keyword evidence="1" id="KW-0732">Signal</keyword>
<dbReference type="Proteomes" id="UP001055219">
    <property type="component" value="Unassembled WGS sequence"/>
</dbReference>
<accession>A0A9P9Y245</accession>
<dbReference type="RefSeq" id="XP_051362816.1">
    <property type="nucleotide sequence ID" value="XM_051505915.1"/>
</dbReference>
<feature type="chain" id="PRO_5040401700" evidence="1">
    <location>
        <begin position="20"/>
        <end position="219"/>
    </location>
</feature>
<reference evidence="2" key="2">
    <citation type="submission" date="2022-07" db="EMBL/GenBank/DDBJ databases">
        <authorList>
            <person name="Goncalves M.F.M."/>
            <person name="Hilario S."/>
            <person name="Van De Peer Y."/>
            <person name="Esteves A.C."/>
            <person name="Alves A."/>
        </authorList>
    </citation>
    <scope>NUCLEOTIDE SEQUENCE</scope>
    <source>
        <strain evidence="2">MUM 19.33</strain>
    </source>
</reference>
<evidence type="ECO:0000313" key="2">
    <source>
        <dbReference type="EMBL" id="KAI6781960.1"/>
    </source>
</evidence>
<dbReference type="GeneID" id="75831656"/>
<name>A0A9P9Y245_9HYPO</name>
<evidence type="ECO:0000313" key="3">
    <source>
        <dbReference type="Proteomes" id="UP001055219"/>
    </source>
</evidence>
<protein>
    <submittedName>
        <fullName evidence="2">Uncharacterized protein</fullName>
    </submittedName>
</protein>
<evidence type="ECO:0000256" key="1">
    <source>
        <dbReference type="SAM" id="SignalP"/>
    </source>
</evidence>
<dbReference type="AlphaFoldDB" id="A0A9P9Y245"/>
<sequence length="219" mass="24816">MRFSPALVAAISLAGKAQACLSLHAYIHNKPLAPSACILQLWDKPEGESETEVWTMETCDAPFAIDNEDYLCNEDDIYKACITNNSKKGHIWNKYHSYEKQLDLINTDYHTYCCAWSASGGCILNCSEYESCLNDNWGCGSCNLCDFRSYCDDHYKLFRRDLPQSPAQKRSDNAVKIAELEKSARQEQEAYIAEHGQEEFNAIVQGYRLQPARGMKAVE</sequence>
<dbReference type="OrthoDB" id="4248483at2759"/>
<keyword evidence="3" id="KW-1185">Reference proteome</keyword>
<feature type="signal peptide" evidence="1">
    <location>
        <begin position="1"/>
        <end position="19"/>
    </location>
</feature>
<organism evidence="2 3">
    <name type="scientific">Emericellopsis cladophorae</name>
    <dbReference type="NCBI Taxonomy" id="2686198"/>
    <lineage>
        <taxon>Eukaryota</taxon>
        <taxon>Fungi</taxon>
        <taxon>Dikarya</taxon>
        <taxon>Ascomycota</taxon>
        <taxon>Pezizomycotina</taxon>
        <taxon>Sordariomycetes</taxon>
        <taxon>Hypocreomycetidae</taxon>
        <taxon>Hypocreales</taxon>
        <taxon>Bionectriaceae</taxon>
        <taxon>Emericellopsis</taxon>
    </lineage>
</organism>
<proteinExistence type="predicted"/>
<dbReference type="EMBL" id="JAGIXG020000017">
    <property type="protein sequence ID" value="KAI6781960.1"/>
    <property type="molecule type" value="Genomic_DNA"/>
</dbReference>